<protein>
    <submittedName>
        <fullName evidence="2">Uncharacterized protein</fullName>
    </submittedName>
</protein>
<evidence type="ECO:0000313" key="2">
    <source>
        <dbReference type="EMBL" id="KAF6220950.1"/>
    </source>
</evidence>
<organism evidence="2 3">
    <name type="scientific">Letharia lupina</name>
    <dbReference type="NCBI Taxonomy" id="560253"/>
    <lineage>
        <taxon>Eukaryota</taxon>
        <taxon>Fungi</taxon>
        <taxon>Dikarya</taxon>
        <taxon>Ascomycota</taxon>
        <taxon>Pezizomycotina</taxon>
        <taxon>Lecanoromycetes</taxon>
        <taxon>OSLEUM clade</taxon>
        <taxon>Lecanoromycetidae</taxon>
        <taxon>Lecanorales</taxon>
        <taxon>Lecanorineae</taxon>
        <taxon>Parmeliaceae</taxon>
        <taxon>Letharia</taxon>
    </lineage>
</organism>
<feature type="compositionally biased region" description="Basic and acidic residues" evidence="1">
    <location>
        <begin position="76"/>
        <end position="101"/>
    </location>
</feature>
<dbReference type="Proteomes" id="UP000593566">
    <property type="component" value="Unassembled WGS sequence"/>
</dbReference>
<feature type="region of interest" description="Disordered" evidence="1">
    <location>
        <begin position="173"/>
        <end position="228"/>
    </location>
</feature>
<reference evidence="2 3" key="1">
    <citation type="journal article" date="2020" name="Genomics">
        <title>Complete, high-quality genomes from long-read metagenomic sequencing of two wolf lichen thalli reveals enigmatic genome architecture.</title>
        <authorList>
            <person name="McKenzie S.K."/>
            <person name="Walston R.F."/>
            <person name="Allen J.L."/>
        </authorList>
    </citation>
    <scope>NUCLEOTIDE SEQUENCE [LARGE SCALE GENOMIC DNA]</scope>
    <source>
        <strain evidence="2">WasteWater1</strain>
    </source>
</reference>
<dbReference type="EMBL" id="JACCJB010000015">
    <property type="protein sequence ID" value="KAF6220950.1"/>
    <property type="molecule type" value="Genomic_DNA"/>
</dbReference>
<sequence>MQILAPLSPTLTNPDMILPDNPPSSADSSPSTPRRPQRLPSLPPINYQHTTSDSVPDDRPREKGTMFSPFRNGILRRHDGSIKQRSGSERDDRKATPKEEAALASSPTLQEDHKYEGQNGYAEAAAQDNDHVETRDSIYSPPSILEEDEDDPYSHAAMTRRAEEILANAKKRLTNMEGNLTRARSTLERRPSSSMSTFSTRGPEPVSLYTLPKKGRSPGGFSPSKHRQANLPMLDENQQGHYRVSSETSVPSTLHTVPNGHSSEDKNIYAHGGDPSAKERNSEPSRNWFWNGLTRNTSLNHAARHNNGLQPLNEDGPAPESFEQPPQTNECKDDEIFDLETSPKAATFEIPKSPATGLTRARSTTQMRDLRDQMQDLKGKISTLKQRAKEDNLRRRSLQSLRTPSPFTAAEQWYTGQSVPEAGQSPPQGLGVVEEPKVPNAGETLNEASQEDFGQTPAATEEGDATWNSDLDTEEPLPKPANQGEEPTPRSSQVESITYHRSPNQSPAERLIIIDEASPGGLDGKEDSLYGDQDYHETTAEPVVERHEDRPDAFDYEHYILHSAMGAYSGVGVRRSSSMRKRRASDSSASSVETTKPRNSTSEVNEHATHGNESSSGGSHVRKDSVESVSTVNTFATAIEGKPSSPSDVEDDWTPRQTMAGSWQPETKKHKVNGINGSPKSRTKKHIASAYKASRNDAKPPGGKALATQPPDLLSYITTIARLDTLEEGGPVKPLEISDKDRELIERLVGSLAKVCANLHNLGGEGAMYEARVCRRRLDTARRMLDGEVNGEAF</sequence>
<feature type="compositionally biased region" description="Polar residues" evidence="1">
    <location>
        <begin position="627"/>
        <end position="636"/>
    </location>
</feature>
<feature type="compositionally biased region" description="Basic and acidic residues" evidence="1">
    <location>
        <begin position="523"/>
        <end position="550"/>
    </location>
</feature>
<feature type="compositionally biased region" description="Polar residues" evidence="1">
    <location>
        <begin position="593"/>
        <end position="603"/>
    </location>
</feature>
<keyword evidence="3" id="KW-1185">Reference proteome</keyword>
<evidence type="ECO:0000313" key="3">
    <source>
        <dbReference type="Proteomes" id="UP000593566"/>
    </source>
</evidence>
<dbReference type="AlphaFoldDB" id="A0A8H6CCC5"/>
<gene>
    <name evidence="2" type="ORF">HO133_002631</name>
</gene>
<feature type="region of interest" description="Disordered" evidence="1">
    <location>
        <begin position="1"/>
        <end position="151"/>
    </location>
</feature>
<feature type="region of interest" description="Disordered" evidence="1">
    <location>
        <begin position="574"/>
        <end position="709"/>
    </location>
</feature>
<feature type="region of interest" description="Disordered" evidence="1">
    <location>
        <begin position="240"/>
        <end position="285"/>
    </location>
</feature>
<proteinExistence type="predicted"/>
<evidence type="ECO:0000256" key="1">
    <source>
        <dbReference type="SAM" id="MobiDB-lite"/>
    </source>
</evidence>
<accession>A0A8H6CCC5</accession>
<feature type="region of interest" description="Disordered" evidence="1">
    <location>
        <begin position="303"/>
        <end position="367"/>
    </location>
</feature>
<dbReference type="RefSeq" id="XP_037150385.1">
    <property type="nucleotide sequence ID" value="XM_037293556.1"/>
</dbReference>
<feature type="compositionally biased region" description="Polar residues" evidence="1">
    <location>
        <begin position="655"/>
        <end position="665"/>
    </location>
</feature>
<comment type="caution">
    <text evidence="2">The sequence shown here is derived from an EMBL/GenBank/DDBJ whole genome shotgun (WGS) entry which is preliminary data.</text>
</comment>
<dbReference type="GeneID" id="59331043"/>
<feature type="compositionally biased region" description="Polar residues" evidence="1">
    <location>
        <begin position="240"/>
        <end position="261"/>
    </location>
</feature>
<name>A0A8H6CCC5_9LECA</name>
<feature type="region of interest" description="Disordered" evidence="1">
    <location>
        <begin position="379"/>
        <end position="550"/>
    </location>
</feature>
<feature type="compositionally biased region" description="Low complexity" evidence="1">
    <location>
        <begin position="23"/>
        <end position="40"/>
    </location>
</feature>
<feature type="compositionally biased region" description="Polar residues" evidence="1">
    <location>
        <begin position="489"/>
        <end position="507"/>
    </location>
</feature>